<dbReference type="EMBL" id="AE016818">
    <property type="protein sequence ID" value="AAS52820.1"/>
    <property type="molecule type" value="Genomic_DNA"/>
</dbReference>
<feature type="region of interest" description="Disordered" evidence="1">
    <location>
        <begin position="1"/>
        <end position="23"/>
    </location>
</feature>
<sequence length="164" mass="18781">MTNGSSEDSVRQTSNGEGVGRDKLAAEWIQPGYRAEVQSKMLENQVLQRVREATDLIKSVKLERNEEQPVVSMDWDQLYDVSSNIMEEFTKEMDEIVAELNQSFKKQLLWQEAAFTVDSHRGATRFGAAESWMKSKETHLEQKRRELNASARIIKSTLENLTQG</sequence>
<dbReference type="OMA" id="QYLWQEA"/>
<reference evidence="2 3" key="1">
    <citation type="journal article" date="2004" name="Science">
        <title>The Ashbya gossypii genome as a tool for mapping the ancient Saccharomyces cerevisiae genome.</title>
        <authorList>
            <person name="Dietrich F.S."/>
            <person name="Voegeli S."/>
            <person name="Brachat S."/>
            <person name="Lerch A."/>
            <person name="Gates K."/>
            <person name="Steiner S."/>
            <person name="Mohr C."/>
            <person name="Pohlmann R."/>
            <person name="Luedi P."/>
            <person name="Choi S."/>
            <person name="Wing R.A."/>
            <person name="Flavier A."/>
            <person name="Gaffney T.D."/>
            <person name="Philippsen P."/>
        </authorList>
    </citation>
    <scope>NUCLEOTIDE SEQUENCE [LARGE SCALE GENOMIC DNA]</scope>
    <source>
        <strain evidence="3">ATCC 10895 / CBS 109.51 / FGSC 9923 / NRRL Y-1056</strain>
    </source>
</reference>
<dbReference type="HOGENOM" id="CLU_122928_0_0_1"/>
<reference evidence="3" key="2">
    <citation type="journal article" date="2013" name="G3 (Bethesda)">
        <title>Genomes of Ashbya fungi isolated from insects reveal four mating-type loci, numerous translocations, lack of transposons, and distinct gene duplications.</title>
        <authorList>
            <person name="Dietrich F.S."/>
            <person name="Voegeli S."/>
            <person name="Kuo S."/>
            <person name="Philippsen P."/>
        </authorList>
    </citation>
    <scope>GENOME REANNOTATION</scope>
    <source>
        <strain evidence="3">ATCC 10895 / CBS 109.51 / FGSC 9923 / NRRL Y-1056</strain>
    </source>
</reference>
<evidence type="ECO:0000313" key="2">
    <source>
        <dbReference type="EMBL" id="AAS52820.1"/>
    </source>
</evidence>
<keyword evidence="3" id="KW-1185">Reference proteome</keyword>
<gene>
    <name evidence="2" type="ORF">AGOS_AER137W</name>
</gene>
<name>Q756X7_EREGS</name>
<evidence type="ECO:0000313" key="3">
    <source>
        <dbReference type="Proteomes" id="UP000000591"/>
    </source>
</evidence>
<dbReference type="GeneID" id="4621202"/>
<dbReference type="FunCoup" id="Q756X7">
    <property type="interactions" value="14"/>
</dbReference>
<dbReference type="Proteomes" id="UP000000591">
    <property type="component" value="Chromosome V"/>
</dbReference>
<accession>Q756X7</accession>
<proteinExistence type="predicted"/>
<dbReference type="eggNOG" id="ENOG502S5T2">
    <property type="taxonomic scope" value="Eukaryota"/>
</dbReference>
<evidence type="ECO:0000256" key="1">
    <source>
        <dbReference type="SAM" id="MobiDB-lite"/>
    </source>
</evidence>
<protein>
    <submittedName>
        <fullName evidence="2">AER137Wp</fullName>
    </submittedName>
</protein>
<dbReference type="RefSeq" id="NP_984996.1">
    <property type="nucleotide sequence ID" value="NM_210350.2"/>
</dbReference>
<dbReference type="AlphaFoldDB" id="Q756X7"/>
<feature type="compositionally biased region" description="Polar residues" evidence="1">
    <location>
        <begin position="1"/>
        <end position="16"/>
    </location>
</feature>
<organism evidence="2 3">
    <name type="scientific">Eremothecium gossypii (strain ATCC 10895 / CBS 109.51 / FGSC 9923 / NRRL Y-1056)</name>
    <name type="common">Yeast</name>
    <name type="synonym">Ashbya gossypii</name>
    <dbReference type="NCBI Taxonomy" id="284811"/>
    <lineage>
        <taxon>Eukaryota</taxon>
        <taxon>Fungi</taxon>
        <taxon>Dikarya</taxon>
        <taxon>Ascomycota</taxon>
        <taxon>Saccharomycotina</taxon>
        <taxon>Saccharomycetes</taxon>
        <taxon>Saccharomycetales</taxon>
        <taxon>Saccharomycetaceae</taxon>
        <taxon>Eremothecium</taxon>
    </lineage>
</organism>
<dbReference type="KEGG" id="ago:AGOS_AER137W"/>
<dbReference type="InParanoid" id="Q756X7"/>
<dbReference type="OrthoDB" id="4067025at2759"/>